<protein>
    <submittedName>
        <fullName evidence="1">Uncharacterized protein</fullName>
    </submittedName>
</protein>
<sequence length="142" mass="15385">MDDQLSDQFKSTKEVYESMLSTIGDATNQGSSSNALSQTSQTLVDEFLKIKSAIVKGFTKLQESIPSSVDDTKMLLKSTCDNINGSIVSAFKGDTLPDENSSIELLPKVAKVVNSNVSLVTDKSFSDGDPCKQYTQENCDNI</sequence>
<organism evidence="1 2">
    <name type="scientific">Adiantum capillus-veneris</name>
    <name type="common">Maidenhair fern</name>
    <dbReference type="NCBI Taxonomy" id="13818"/>
    <lineage>
        <taxon>Eukaryota</taxon>
        <taxon>Viridiplantae</taxon>
        <taxon>Streptophyta</taxon>
        <taxon>Embryophyta</taxon>
        <taxon>Tracheophyta</taxon>
        <taxon>Polypodiopsida</taxon>
        <taxon>Polypodiidae</taxon>
        <taxon>Polypodiales</taxon>
        <taxon>Pteridineae</taxon>
        <taxon>Pteridaceae</taxon>
        <taxon>Vittarioideae</taxon>
        <taxon>Adiantum</taxon>
    </lineage>
</organism>
<gene>
    <name evidence="1" type="ORF">GOP47_0017290</name>
</gene>
<comment type="caution">
    <text evidence="1">The sequence shown here is derived from an EMBL/GenBank/DDBJ whole genome shotgun (WGS) entry which is preliminary data.</text>
</comment>
<evidence type="ECO:0000313" key="1">
    <source>
        <dbReference type="EMBL" id="KAI5066762.1"/>
    </source>
</evidence>
<reference evidence="1" key="1">
    <citation type="submission" date="2021-01" db="EMBL/GenBank/DDBJ databases">
        <title>Adiantum capillus-veneris genome.</title>
        <authorList>
            <person name="Fang Y."/>
            <person name="Liao Q."/>
        </authorList>
    </citation>
    <scope>NUCLEOTIDE SEQUENCE</scope>
    <source>
        <strain evidence="1">H3</strain>
        <tissue evidence="1">Leaf</tissue>
    </source>
</reference>
<name>A0A9D4UFK0_ADICA</name>
<accession>A0A9D4UFK0</accession>
<dbReference type="EMBL" id="JABFUD020000017">
    <property type="protein sequence ID" value="KAI5066762.1"/>
    <property type="molecule type" value="Genomic_DNA"/>
</dbReference>
<dbReference type="Proteomes" id="UP000886520">
    <property type="component" value="Chromosome 17"/>
</dbReference>
<proteinExistence type="predicted"/>
<evidence type="ECO:0000313" key="2">
    <source>
        <dbReference type="Proteomes" id="UP000886520"/>
    </source>
</evidence>
<keyword evidence="2" id="KW-1185">Reference proteome</keyword>
<dbReference type="AlphaFoldDB" id="A0A9D4UFK0"/>